<evidence type="ECO:0000256" key="4">
    <source>
        <dbReference type="ARBA" id="ARBA00023029"/>
    </source>
</evidence>
<dbReference type="InterPro" id="IPR003601">
    <property type="entry name" value="Topo_IA_2"/>
</dbReference>
<evidence type="ECO:0000259" key="12">
    <source>
        <dbReference type="PROSITE" id="PS52039"/>
    </source>
</evidence>
<dbReference type="InterPro" id="IPR013825">
    <property type="entry name" value="Topo_IA_cen_sub2"/>
</dbReference>
<dbReference type="AlphaFoldDB" id="A0A1T5L323"/>
<dbReference type="Gene3D" id="3.40.50.140">
    <property type="match status" value="1"/>
</dbReference>
<dbReference type="CDD" id="cd03362">
    <property type="entry name" value="TOPRIM_TopoIA_TopoIII"/>
    <property type="match status" value="1"/>
</dbReference>
<sequence length="725" mass="83377">MSKLILAEKPSVARNIASAVGSKIKRDGYIEGNGYFITWAFGHLLELYDCKDYDPKMRSWRMEYFPYIPEKFKYKVKTSPKNKNKRDAGAYKQLKVIDSLVKRKDVTEIVSAVDYDREGELISTLIWDYLKVKKPIYRMLINEWTKEEIHRGMKELKTNEEMKKLQDAGVSRQLADWVIGINFTSAATLKFAQGKGNILNIGRVLLPTLKIIYDRDKEIEKFVPQDYFKLRAKFINDSAQYDGIYFEGKTDKFDDKEKLKEISKEVKNKQGEIIKKKVERKKQYPPYLFNLSNLQGFVTSKYNGWTSDKVLKVAQSLYEKKLITYPRTASIALEESLKDRAKKVLNILKKGLPYENEIKFTTSSRIFNNKKVESHSAIIPTYVIPKRLTEDEKKVYEAIKNRFIAQFMAAAQFDHTEIITKVETEGGNRLFMSKGKILVKEGWLKIEGSNAKDELLPNVGKGQLVMVNGTKVESKKTKPPKKHTEKTLLKVMENCGKHVSKEEKEDSEEILQAILSGYSIGTPATRADTIKRLKRIGYIGARGKSLYATEKGVKLVETFPIKELFDLDYTGRLEKALSDIEKGKFNKDEFLNHIFDFTIKGVKVISNDKDIIIKGGKKSSRGSTKQDIEVLGKCPQCGHDIIEGKKGFGCSNWRNGCKFVVWKNDKYLASMKKKATKTMVKKLLKDKKVKVKGLTSKKGNKFDAILSYEKNKENDYYSWKMEFEK</sequence>
<dbReference type="SMART" id="SM00437">
    <property type="entry name" value="TOP1Ac"/>
    <property type="match status" value="1"/>
</dbReference>
<evidence type="ECO:0000256" key="2">
    <source>
        <dbReference type="ARBA" id="ARBA00009446"/>
    </source>
</evidence>
<evidence type="ECO:0000256" key="1">
    <source>
        <dbReference type="ARBA" id="ARBA00000213"/>
    </source>
</evidence>
<reference evidence="13 14" key="1">
    <citation type="submission" date="2017-02" db="EMBL/GenBank/DDBJ databases">
        <authorList>
            <person name="Peterson S.W."/>
        </authorList>
    </citation>
    <scope>NUCLEOTIDE SEQUENCE [LARGE SCALE GENOMIC DNA]</scope>
    <source>
        <strain evidence="13 14">M1</strain>
    </source>
</reference>
<protein>
    <recommendedName>
        <fullName evidence="3">DNA topoisomerase</fullName>
        <ecNumber evidence="3">5.6.2.1</ecNumber>
    </recommendedName>
    <alternativeName>
        <fullName evidence="10">Omega-protein</fullName>
    </alternativeName>
    <alternativeName>
        <fullName evidence="9">Relaxing enzyme</fullName>
    </alternativeName>
    <alternativeName>
        <fullName evidence="7">Swivelase</fullName>
    </alternativeName>
    <alternativeName>
        <fullName evidence="8">Untwisting enzyme</fullName>
    </alternativeName>
</protein>
<dbReference type="InterPro" id="IPR000380">
    <property type="entry name" value="Topo_IA"/>
</dbReference>
<dbReference type="PANTHER" id="PTHR11390">
    <property type="entry name" value="PROKARYOTIC DNA TOPOISOMERASE"/>
    <property type="match status" value="1"/>
</dbReference>
<gene>
    <name evidence="13" type="ORF">SAMN02194393_02423</name>
</gene>
<comment type="catalytic activity">
    <reaction evidence="1">
        <text>ATP-independent breakage of single-stranded DNA, followed by passage and rejoining.</text>
        <dbReference type="EC" id="5.6.2.1"/>
    </reaction>
</comment>
<keyword evidence="6 13" id="KW-0413">Isomerase</keyword>
<dbReference type="GO" id="GO:0006281">
    <property type="term" value="P:DNA repair"/>
    <property type="evidence" value="ECO:0007669"/>
    <property type="project" value="TreeGrafter"/>
</dbReference>
<evidence type="ECO:0000256" key="9">
    <source>
        <dbReference type="ARBA" id="ARBA00032235"/>
    </source>
</evidence>
<dbReference type="Gene3D" id="1.10.460.10">
    <property type="entry name" value="Topoisomerase I, domain 2"/>
    <property type="match status" value="1"/>
</dbReference>
<dbReference type="InterPro" id="IPR023405">
    <property type="entry name" value="Topo_IA_core_domain"/>
</dbReference>
<dbReference type="OrthoDB" id="9803554at2"/>
<evidence type="ECO:0000256" key="10">
    <source>
        <dbReference type="ARBA" id="ARBA00032877"/>
    </source>
</evidence>
<dbReference type="InterPro" id="IPR013826">
    <property type="entry name" value="Topo_IA_cen_sub3"/>
</dbReference>
<dbReference type="SMART" id="SM00436">
    <property type="entry name" value="TOP1Bc"/>
    <property type="match status" value="1"/>
</dbReference>
<evidence type="ECO:0000256" key="7">
    <source>
        <dbReference type="ARBA" id="ARBA00030003"/>
    </source>
</evidence>
<dbReference type="GO" id="GO:0006310">
    <property type="term" value="P:DNA recombination"/>
    <property type="evidence" value="ECO:0007669"/>
    <property type="project" value="TreeGrafter"/>
</dbReference>
<dbReference type="GO" id="GO:0006265">
    <property type="term" value="P:DNA topological change"/>
    <property type="evidence" value="ECO:0007669"/>
    <property type="project" value="InterPro"/>
</dbReference>
<dbReference type="InterPro" id="IPR013824">
    <property type="entry name" value="Topo_IA_cen_sub1"/>
</dbReference>
<dbReference type="InterPro" id="IPR034144">
    <property type="entry name" value="TOPRIM_TopoIII"/>
</dbReference>
<evidence type="ECO:0000313" key="14">
    <source>
        <dbReference type="Proteomes" id="UP000190285"/>
    </source>
</evidence>
<proteinExistence type="inferred from homology"/>
<dbReference type="Pfam" id="PF13342">
    <property type="entry name" value="Toprim_Crpt"/>
    <property type="match status" value="1"/>
</dbReference>
<dbReference type="RefSeq" id="WP_079491935.1">
    <property type="nucleotide sequence ID" value="NZ_FUZT01000005.1"/>
</dbReference>
<dbReference type="Proteomes" id="UP000190285">
    <property type="component" value="Unassembled WGS sequence"/>
</dbReference>
<evidence type="ECO:0000256" key="8">
    <source>
        <dbReference type="ARBA" id="ARBA00031985"/>
    </source>
</evidence>
<dbReference type="GO" id="GO:0043597">
    <property type="term" value="C:cytoplasmic replication fork"/>
    <property type="evidence" value="ECO:0007669"/>
    <property type="project" value="TreeGrafter"/>
</dbReference>
<organism evidence="13 14">
    <name type="scientific">Maledivibacter halophilus</name>
    <dbReference type="NCBI Taxonomy" id="36842"/>
    <lineage>
        <taxon>Bacteria</taxon>
        <taxon>Bacillati</taxon>
        <taxon>Bacillota</taxon>
        <taxon>Clostridia</taxon>
        <taxon>Peptostreptococcales</taxon>
        <taxon>Caminicellaceae</taxon>
        <taxon>Maledivibacter</taxon>
    </lineage>
</organism>
<dbReference type="Gene3D" id="1.10.290.10">
    <property type="entry name" value="Topoisomerase I, domain 4"/>
    <property type="match status" value="1"/>
</dbReference>
<dbReference type="InterPro" id="IPR025589">
    <property type="entry name" value="Toprim_C_rpt"/>
</dbReference>
<evidence type="ECO:0000256" key="3">
    <source>
        <dbReference type="ARBA" id="ARBA00012891"/>
    </source>
</evidence>
<evidence type="ECO:0000256" key="5">
    <source>
        <dbReference type="ARBA" id="ARBA00023125"/>
    </source>
</evidence>
<dbReference type="GO" id="GO:0003677">
    <property type="term" value="F:DNA binding"/>
    <property type="evidence" value="ECO:0007669"/>
    <property type="project" value="UniProtKB-KW"/>
</dbReference>
<comment type="similarity">
    <text evidence="2">Belongs to the type IA topoisomerase family.</text>
</comment>
<dbReference type="PANTHER" id="PTHR11390:SF21">
    <property type="entry name" value="DNA TOPOISOMERASE 3-ALPHA"/>
    <property type="match status" value="1"/>
</dbReference>
<feature type="domain" description="Toprim" evidence="11">
    <location>
        <begin position="2"/>
        <end position="145"/>
    </location>
</feature>
<evidence type="ECO:0000313" key="13">
    <source>
        <dbReference type="EMBL" id="SKC70354.1"/>
    </source>
</evidence>
<dbReference type="Pfam" id="PF01751">
    <property type="entry name" value="Toprim"/>
    <property type="match status" value="1"/>
</dbReference>
<dbReference type="PROSITE" id="PS52039">
    <property type="entry name" value="TOPO_IA_2"/>
    <property type="match status" value="1"/>
</dbReference>
<evidence type="ECO:0000259" key="11">
    <source>
        <dbReference type="PROSITE" id="PS50880"/>
    </source>
</evidence>
<dbReference type="EC" id="5.6.2.1" evidence="3"/>
<dbReference type="EMBL" id="FUZT01000005">
    <property type="protein sequence ID" value="SKC70354.1"/>
    <property type="molecule type" value="Genomic_DNA"/>
</dbReference>
<dbReference type="InterPro" id="IPR013497">
    <property type="entry name" value="Topo_IA_cen"/>
</dbReference>
<dbReference type="PRINTS" id="PR00417">
    <property type="entry name" value="PRTPISMRASEI"/>
</dbReference>
<dbReference type="Gene3D" id="2.70.20.10">
    <property type="entry name" value="Topoisomerase I, domain 3"/>
    <property type="match status" value="1"/>
</dbReference>
<keyword evidence="14" id="KW-1185">Reference proteome</keyword>
<dbReference type="PROSITE" id="PS50880">
    <property type="entry name" value="TOPRIM"/>
    <property type="match status" value="1"/>
</dbReference>
<accession>A0A1T5L323</accession>
<dbReference type="SUPFAM" id="SSF56712">
    <property type="entry name" value="Prokaryotic type I DNA topoisomerase"/>
    <property type="match status" value="1"/>
</dbReference>
<evidence type="ECO:0000256" key="6">
    <source>
        <dbReference type="ARBA" id="ARBA00023235"/>
    </source>
</evidence>
<dbReference type="GO" id="GO:0003917">
    <property type="term" value="F:DNA topoisomerase type I (single strand cut, ATP-independent) activity"/>
    <property type="evidence" value="ECO:0007669"/>
    <property type="project" value="UniProtKB-EC"/>
</dbReference>
<dbReference type="SMART" id="SM00493">
    <property type="entry name" value="TOPRIM"/>
    <property type="match status" value="1"/>
</dbReference>
<name>A0A1T5L323_9FIRM</name>
<dbReference type="STRING" id="36842.SAMN02194393_02423"/>
<dbReference type="InterPro" id="IPR006171">
    <property type="entry name" value="TOPRIM_dom"/>
</dbReference>
<keyword evidence="5" id="KW-0238">DNA-binding</keyword>
<dbReference type="InterPro" id="IPR003602">
    <property type="entry name" value="Topo_IA_DNA-bd_dom"/>
</dbReference>
<feature type="domain" description="Topo IA-type catalytic" evidence="12">
    <location>
        <begin position="162"/>
        <end position="603"/>
    </location>
</feature>
<dbReference type="Pfam" id="PF01131">
    <property type="entry name" value="Topoisom_bac"/>
    <property type="match status" value="1"/>
</dbReference>
<dbReference type="CDD" id="cd00186">
    <property type="entry name" value="TOP1Ac"/>
    <property type="match status" value="1"/>
</dbReference>
<keyword evidence="4" id="KW-0799">Topoisomerase</keyword>